<dbReference type="SUPFAM" id="SSF52029">
    <property type="entry name" value="GroEL apical domain-like"/>
    <property type="match status" value="1"/>
</dbReference>
<comment type="caution">
    <text evidence="5">The sequence shown here is derived from an EMBL/GenBank/DDBJ whole genome shotgun (WGS) entry which is preliminary data.</text>
</comment>
<dbReference type="NCBIfam" id="NF000592">
    <property type="entry name" value="PRK00013.1"/>
    <property type="match status" value="1"/>
</dbReference>
<reference evidence="5" key="1">
    <citation type="submission" date="2020-04" db="EMBL/GenBank/DDBJ databases">
        <authorList>
            <person name="Zhang T."/>
        </authorList>
    </citation>
    <scope>NUCLEOTIDE SEQUENCE</scope>
    <source>
        <strain evidence="5">HKST-UBA02</strain>
    </source>
</reference>
<evidence type="ECO:0000256" key="4">
    <source>
        <dbReference type="RuleBase" id="RU000419"/>
    </source>
</evidence>
<dbReference type="FunFam" id="3.50.7.10:FF:000001">
    <property type="entry name" value="60 kDa chaperonin"/>
    <property type="match status" value="1"/>
</dbReference>
<accession>A0A955LWH2</accession>
<evidence type="ECO:0000313" key="6">
    <source>
        <dbReference type="Proteomes" id="UP000699691"/>
    </source>
</evidence>
<protein>
    <recommendedName>
        <fullName evidence="4">60 kDa chaperonin</fullName>
    </recommendedName>
</protein>
<dbReference type="InterPro" id="IPR001844">
    <property type="entry name" value="Cpn60/GroEL"/>
</dbReference>
<dbReference type="InterPro" id="IPR027413">
    <property type="entry name" value="GROEL-like_equatorial_sf"/>
</dbReference>
<dbReference type="NCBIfam" id="NF009487">
    <property type="entry name" value="PRK12849.1"/>
    <property type="match status" value="1"/>
</dbReference>
<organism evidence="5 6">
    <name type="scientific">candidate division WWE3 bacterium</name>
    <dbReference type="NCBI Taxonomy" id="2053526"/>
    <lineage>
        <taxon>Bacteria</taxon>
        <taxon>Katanobacteria</taxon>
    </lineage>
</organism>
<dbReference type="InterPro" id="IPR027409">
    <property type="entry name" value="GroEL-like_apical_dom_sf"/>
</dbReference>
<evidence type="ECO:0000256" key="3">
    <source>
        <dbReference type="RuleBase" id="RU000418"/>
    </source>
</evidence>
<keyword evidence="2" id="KW-0143">Chaperone</keyword>
<dbReference type="GO" id="GO:0005524">
    <property type="term" value="F:ATP binding"/>
    <property type="evidence" value="ECO:0007669"/>
    <property type="project" value="InterPro"/>
</dbReference>
<dbReference type="InterPro" id="IPR002423">
    <property type="entry name" value="Cpn60/GroEL/TCP-1"/>
</dbReference>
<dbReference type="Gene3D" id="3.30.260.10">
    <property type="entry name" value="TCP-1-like chaperonin intermediate domain"/>
    <property type="match status" value="1"/>
</dbReference>
<evidence type="ECO:0000256" key="2">
    <source>
        <dbReference type="ARBA" id="ARBA00023186"/>
    </source>
</evidence>
<comment type="function">
    <text evidence="4">Together with its co-chaperonin GroES, plays an essential role in assisting protein folding. The GroEL-GroES system forms a nano-cage that allows encapsulation of the non-native substrate proteins and provides a physical environment optimized to promote and accelerate protein folding.</text>
</comment>
<evidence type="ECO:0000313" key="5">
    <source>
        <dbReference type="EMBL" id="MCA9397484.1"/>
    </source>
</evidence>
<dbReference type="Proteomes" id="UP000699691">
    <property type="component" value="Unassembled WGS sequence"/>
</dbReference>
<dbReference type="SUPFAM" id="SSF48592">
    <property type="entry name" value="GroEL equatorial domain-like"/>
    <property type="match status" value="1"/>
</dbReference>
<comment type="similarity">
    <text evidence="1 3">Belongs to the chaperonin (HSP60) family.</text>
</comment>
<dbReference type="GO" id="GO:0042026">
    <property type="term" value="P:protein refolding"/>
    <property type="evidence" value="ECO:0007669"/>
    <property type="project" value="InterPro"/>
</dbReference>
<name>A0A955LWH2_UNCKA</name>
<dbReference type="AlphaFoldDB" id="A0A955LWH2"/>
<dbReference type="Gene3D" id="1.10.560.10">
    <property type="entry name" value="GroEL-like equatorial domain"/>
    <property type="match status" value="1"/>
</dbReference>
<dbReference type="PANTHER" id="PTHR45633">
    <property type="entry name" value="60 KDA HEAT SHOCK PROTEIN, MITOCHONDRIAL"/>
    <property type="match status" value="1"/>
</dbReference>
<dbReference type="InterPro" id="IPR027410">
    <property type="entry name" value="TCP-1-like_intermed_sf"/>
</dbReference>
<feature type="non-terminal residue" evidence="5">
    <location>
        <position position="297"/>
    </location>
</feature>
<dbReference type="GO" id="GO:0140662">
    <property type="term" value="F:ATP-dependent protein folding chaperone"/>
    <property type="evidence" value="ECO:0007669"/>
    <property type="project" value="InterPro"/>
</dbReference>
<dbReference type="Pfam" id="PF00118">
    <property type="entry name" value="Cpn60_TCP1"/>
    <property type="match status" value="1"/>
</dbReference>
<reference evidence="5" key="2">
    <citation type="journal article" date="2021" name="Microbiome">
        <title>Successional dynamics and alternative stable states in a saline activated sludge microbial community over 9 years.</title>
        <authorList>
            <person name="Wang Y."/>
            <person name="Ye J."/>
            <person name="Ju F."/>
            <person name="Liu L."/>
            <person name="Boyd J.A."/>
            <person name="Deng Y."/>
            <person name="Parks D.H."/>
            <person name="Jiang X."/>
            <person name="Yin X."/>
            <person name="Woodcroft B.J."/>
            <person name="Tyson G.W."/>
            <person name="Hugenholtz P."/>
            <person name="Polz M.F."/>
            <person name="Zhang T."/>
        </authorList>
    </citation>
    <scope>NUCLEOTIDE SEQUENCE</scope>
    <source>
        <strain evidence="5">HKST-UBA02</strain>
    </source>
</reference>
<gene>
    <name evidence="5" type="primary">groEL</name>
    <name evidence="5" type="ORF">KC573_01530</name>
</gene>
<proteinExistence type="inferred from homology"/>
<dbReference type="EMBL" id="JAGQKY010000048">
    <property type="protein sequence ID" value="MCA9397484.1"/>
    <property type="molecule type" value="Genomic_DNA"/>
</dbReference>
<dbReference type="PRINTS" id="PR00298">
    <property type="entry name" value="CHAPERONIN60"/>
</dbReference>
<evidence type="ECO:0000256" key="1">
    <source>
        <dbReference type="ARBA" id="ARBA00006607"/>
    </source>
</evidence>
<sequence>MSKQVIYAEDARKKLKNGVDALSRAVATTLGPKGRNVAISQSFGGPTVSHDGLTVAKGVELQDPFENMGVQLVREAASKTNDVAGDGRTTSIVLAQALVEEGLKNVAAGVNPMLLRAGISQASKDVVEGLRGIKKDVTTREEKEQVASISSGDAEIGKMIADAFEEVGDEGIITVEESRGLEFEISYREGMQFDRGYVSAYFITDSSRMEAAIDDAHILITDKKISAINDLLPMLENLVKVTKNFVIIAEDIEGEALATLVVNKLRGTFNVLAIKAPGFGDRRKAMLEDIAVLTGGQ</sequence>
<dbReference type="Gene3D" id="3.50.7.10">
    <property type="entry name" value="GroEL"/>
    <property type="match status" value="1"/>
</dbReference>
<comment type="subunit">
    <text evidence="4">Forms a cylinder of 14 subunits composed of two heptameric rings stacked back-to-back. Interacts with the co-chaperonin GroES.</text>
</comment>